<dbReference type="EMBL" id="JBHSPA010000031">
    <property type="protein sequence ID" value="MFC5827781.1"/>
    <property type="molecule type" value="Genomic_DNA"/>
</dbReference>
<keyword evidence="1" id="KW-0812">Transmembrane</keyword>
<dbReference type="RefSeq" id="WP_379517282.1">
    <property type="nucleotide sequence ID" value="NZ_JBHSPA010000031.1"/>
</dbReference>
<reference evidence="3" key="1">
    <citation type="journal article" date="2019" name="Int. J. Syst. Evol. Microbiol.">
        <title>The Global Catalogue of Microorganisms (GCM) 10K type strain sequencing project: providing services to taxonomists for standard genome sequencing and annotation.</title>
        <authorList>
            <consortium name="The Broad Institute Genomics Platform"/>
            <consortium name="The Broad Institute Genome Sequencing Center for Infectious Disease"/>
            <person name="Wu L."/>
            <person name="Ma J."/>
        </authorList>
    </citation>
    <scope>NUCLEOTIDE SEQUENCE [LARGE SCALE GENOMIC DNA]</scope>
    <source>
        <strain evidence="3">CCUG 53903</strain>
    </source>
</reference>
<feature type="transmembrane region" description="Helical" evidence="1">
    <location>
        <begin position="134"/>
        <end position="155"/>
    </location>
</feature>
<proteinExistence type="predicted"/>
<keyword evidence="3" id="KW-1185">Reference proteome</keyword>
<dbReference type="Proteomes" id="UP001596058">
    <property type="component" value="Unassembled WGS sequence"/>
</dbReference>
<comment type="caution">
    <text evidence="2">The sequence shown here is derived from an EMBL/GenBank/DDBJ whole genome shotgun (WGS) entry which is preliminary data.</text>
</comment>
<feature type="transmembrane region" description="Helical" evidence="1">
    <location>
        <begin position="36"/>
        <end position="56"/>
    </location>
</feature>
<evidence type="ECO:0000256" key="1">
    <source>
        <dbReference type="SAM" id="Phobius"/>
    </source>
</evidence>
<sequence length="176" mass="16969">MAGTAPPHGADIGLLLVGVGVGVGVGGAGALPLVMIGITVLALGTGPLFALGTGLVMGSVPPQRAGSAASMSETGNYFGGSLGFALLGVMAAVVYRSGTDGTSDSLAGAVAAAGRLPAGQGAELLHTAREAFTAALHVTGVVAAVIFAGLAVLTLTMRPAARTTQAALPDYETARS</sequence>
<organism evidence="2 3">
    <name type="scientific">Nonomuraea insulae</name>
    <dbReference type="NCBI Taxonomy" id="1616787"/>
    <lineage>
        <taxon>Bacteria</taxon>
        <taxon>Bacillati</taxon>
        <taxon>Actinomycetota</taxon>
        <taxon>Actinomycetes</taxon>
        <taxon>Streptosporangiales</taxon>
        <taxon>Streptosporangiaceae</taxon>
        <taxon>Nonomuraea</taxon>
    </lineage>
</organism>
<gene>
    <name evidence="2" type="ORF">ACFPZ3_28305</name>
</gene>
<keyword evidence="1" id="KW-0472">Membrane</keyword>
<dbReference type="SUPFAM" id="SSF103473">
    <property type="entry name" value="MFS general substrate transporter"/>
    <property type="match status" value="1"/>
</dbReference>
<feature type="transmembrane region" description="Helical" evidence="1">
    <location>
        <begin position="12"/>
        <end position="30"/>
    </location>
</feature>
<keyword evidence="1" id="KW-1133">Transmembrane helix</keyword>
<evidence type="ECO:0000313" key="2">
    <source>
        <dbReference type="EMBL" id="MFC5827781.1"/>
    </source>
</evidence>
<protein>
    <recommendedName>
        <fullName evidence="4">MFS transporter</fullName>
    </recommendedName>
</protein>
<dbReference type="InterPro" id="IPR036259">
    <property type="entry name" value="MFS_trans_sf"/>
</dbReference>
<accession>A0ABW1CSI8</accession>
<evidence type="ECO:0008006" key="4">
    <source>
        <dbReference type="Google" id="ProtNLM"/>
    </source>
</evidence>
<feature type="transmembrane region" description="Helical" evidence="1">
    <location>
        <begin position="77"/>
        <end position="95"/>
    </location>
</feature>
<name>A0ABW1CSI8_9ACTN</name>
<evidence type="ECO:0000313" key="3">
    <source>
        <dbReference type="Proteomes" id="UP001596058"/>
    </source>
</evidence>